<keyword evidence="6 11" id="KW-0521">NADP</keyword>
<dbReference type="RefSeq" id="WP_110263721.1">
    <property type="nucleotide sequence ID" value="NZ_CAKZQT010000007.1"/>
</dbReference>
<dbReference type="InterPro" id="IPR020904">
    <property type="entry name" value="Sc_DH/Rdtase_CS"/>
</dbReference>
<keyword evidence="4 12" id="KW-0444">Lipid biosynthesis</keyword>
<dbReference type="AlphaFoldDB" id="A0A318EFP6"/>
<keyword evidence="9 12" id="KW-0275">Fatty acid biosynthesis</keyword>
<dbReference type="PRINTS" id="PR00080">
    <property type="entry name" value="SDRFAMILY"/>
</dbReference>
<dbReference type="PANTHER" id="PTHR42879:SF2">
    <property type="entry name" value="3-OXOACYL-[ACYL-CARRIER-PROTEIN] REDUCTASE FABG"/>
    <property type="match status" value="1"/>
</dbReference>
<keyword evidence="15" id="KW-1185">Reference proteome</keyword>
<dbReference type="PANTHER" id="PTHR42879">
    <property type="entry name" value="3-OXOACYL-(ACYL-CARRIER-PROTEIN) REDUCTASE"/>
    <property type="match status" value="1"/>
</dbReference>
<feature type="binding site" evidence="11">
    <location>
        <begin position="153"/>
        <end position="157"/>
    </location>
    <ligand>
        <name>NADP(+)</name>
        <dbReference type="ChEBI" id="CHEBI:58349"/>
    </ligand>
</feature>
<dbReference type="EC" id="1.1.1.100" evidence="12"/>
<evidence type="ECO:0000256" key="11">
    <source>
        <dbReference type="PIRSR" id="PIRSR611284-2"/>
    </source>
</evidence>
<dbReference type="EMBL" id="QICN01000001">
    <property type="protein sequence ID" value="PXV71619.1"/>
    <property type="molecule type" value="Genomic_DNA"/>
</dbReference>
<sequence>MSEGTSMLSGQTALVTGASRGIGRAIALRLAAAGARVIGTATSDKGAEAIGEALQASGGQGRVLDVRDAQSLEQLLAEVGAVSILVNNAGVTRDTLLLRMKDEDWTDVLETDLTAVFRLSRAVVRGMMKARYGRIVSIGSVVGQMGNPGQANYCAAKAGLVGFSKALAQEIGSRGITVNVVAPGFIETDMTRALGEDVRRGLLERVPAQRLGSPDDIAAAVAFLASPEAGYITGETLHVNGGLHMA</sequence>
<keyword evidence="5 12" id="KW-0276">Fatty acid metabolism</keyword>
<feature type="binding site" evidence="11">
    <location>
        <position position="88"/>
    </location>
    <ligand>
        <name>NADP(+)</name>
        <dbReference type="ChEBI" id="CHEBI:58349"/>
    </ligand>
</feature>
<dbReference type="PRINTS" id="PR00081">
    <property type="entry name" value="GDHRDH"/>
</dbReference>
<feature type="binding site" evidence="11">
    <location>
        <position position="42"/>
    </location>
    <ligand>
        <name>NADP(+)</name>
        <dbReference type="ChEBI" id="CHEBI:58349"/>
    </ligand>
</feature>
<dbReference type="Pfam" id="PF13561">
    <property type="entry name" value="adh_short_C2"/>
    <property type="match status" value="1"/>
</dbReference>
<comment type="catalytic activity">
    <reaction evidence="12">
        <text>a (3R)-hydroxyacyl-[ACP] + NADP(+) = a 3-oxoacyl-[ACP] + NADPH + H(+)</text>
        <dbReference type="Rhea" id="RHEA:17397"/>
        <dbReference type="Rhea" id="RHEA-COMP:9916"/>
        <dbReference type="Rhea" id="RHEA-COMP:9945"/>
        <dbReference type="ChEBI" id="CHEBI:15378"/>
        <dbReference type="ChEBI" id="CHEBI:57783"/>
        <dbReference type="ChEBI" id="CHEBI:58349"/>
        <dbReference type="ChEBI" id="CHEBI:78776"/>
        <dbReference type="ChEBI" id="CHEBI:78827"/>
        <dbReference type="EC" id="1.1.1.100"/>
    </reaction>
</comment>
<evidence type="ECO:0000256" key="2">
    <source>
        <dbReference type="ARBA" id="ARBA00005194"/>
    </source>
</evidence>
<comment type="caution">
    <text evidence="14">The sequence shown here is derived from an EMBL/GenBank/DDBJ whole genome shotgun (WGS) entry which is preliminary data.</text>
</comment>
<dbReference type="NCBIfam" id="NF009466">
    <property type="entry name" value="PRK12826.1-2"/>
    <property type="match status" value="1"/>
</dbReference>
<evidence type="ECO:0000259" key="13">
    <source>
        <dbReference type="SMART" id="SM00822"/>
    </source>
</evidence>
<evidence type="ECO:0000256" key="10">
    <source>
        <dbReference type="PIRSR" id="PIRSR611284-1"/>
    </source>
</evidence>
<feature type="active site" description="Proton acceptor" evidence="10">
    <location>
        <position position="153"/>
    </location>
</feature>
<dbReference type="InterPro" id="IPR036291">
    <property type="entry name" value="NAD(P)-bd_dom_sf"/>
</dbReference>
<reference evidence="14 15" key="1">
    <citation type="submission" date="2018-04" db="EMBL/GenBank/DDBJ databases">
        <title>Genomic Encyclopedia of Type Strains, Phase IV (KMG-IV): sequencing the most valuable type-strain genomes for metagenomic binning, comparative biology and taxonomic classification.</title>
        <authorList>
            <person name="Goeker M."/>
        </authorList>
    </citation>
    <scope>NUCLEOTIDE SEQUENCE [LARGE SCALE GENOMIC DNA]</scope>
    <source>
        <strain evidence="14 15">DSM 104150</strain>
    </source>
</reference>
<comment type="similarity">
    <text evidence="3 12">Belongs to the short-chain dehydrogenases/reductases (SDR) family.</text>
</comment>
<protein>
    <recommendedName>
        <fullName evidence="12">3-oxoacyl-[acyl-carrier-protein] reductase</fullName>
        <ecNumber evidence="12">1.1.1.100</ecNumber>
    </recommendedName>
</protein>
<keyword evidence="7 12" id="KW-0560">Oxidoreductase</keyword>
<evidence type="ECO:0000256" key="9">
    <source>
        <dbReference type="ARBA" id="ARBA00023160"/>
    </source>
</evidence>
<evidence type="ECO:0000256" key="4">
    <source>
        <dbReference type="ARBA" id="ARBA00022516"/>
    </source>
</evidence>
<organism evidence="14 15">
    <name type="scientific">Sinimarinibacterium flocculans</name>
    <dbReference type="NCBI Taxonomy" id="985250"/>
    <lineage>
        <taxon>Bacteria</taxon>
        <taxon>Pseudomonadati</taxon>
        <taxon>Pseudomonadota</taxon>
        <taxon>Gammaproteobacteria</taxon>
        <taxon>Nevskiales</taxon>
        <taxon>Nevskiaceae</taxon>
        <taxon>Sinimarinibacterium</taxon>
    </lineage>
</organism>
<dbReference type="InterPro" id="IPR011284">
    <property type="entry name" value="3oxo_ACP_reduc"/>
</dbReference>
<dbReference type="FunFam" id="3.40.50.720:FF:000037">
    <property type="entry name" value="3-oxoacyl-[acyl-carrier-protein] reductase FabG"/>
    <property type="match status" value="1"/>
</dbReference>
<gene>
    <name evidence="14" type="ORF">C8D93_101674</name>
</gene>
<dbReference type="GO" id="GO:0051287">
    <property type="term" value="F:NAD binding"/>
    <property type="evidence" value="ECO:0007669"/>
    <property type="project" value="UniProtKB-UniRule"/>
</dbReference>
<keyword evidence="8 12" id="KW-0443">Lipid metabolism</keyword>
<evidence type="ECO:0000256" key="3">
    <source>
        <dbReference type="ARBA" id="ARBA00006484"/>
    </source>
</evidence>
<comment type="subunit">
    <text evidence="12">Homotetramer.</text>
</comment>
<dbReference type="CDD" id="cd05333">
    <property type="entry name" value="BKR_SDR_c"/>
    <property type="match status" value="1"/>
</dbReference>
<dbReference type="InterPro" id="IPR050259">
    <property type="entry name" value="SDR"/>
</dbReference>
<dbReference type="InterPro" id="IPR057326">
    <property type="entry name" value="KR_dom"/>
</dbReference>
<comment type="function">
    <text evidence="1 12">Catalyzes the NADPH-dependent reduction of beta-ketoacyl-ACP substrates to beta-hydroxyacyl-ACP products, the first reductive step in the elongation cycle of fatty acid biosynthesis.</text>
</comment>
<dbReference type="SMART" id="SM00822">
    <property type="entry name" value="PKS_KR"/>
    <property type="match status" value="1"/>
</dbReference>
<evidence type="ECO:0000313" key="14">
    <source>
        <dbReference type="EMBL" id="PXV71619.1"/>
    </source>
</evidence>
<dbReference type="SUPFAM" id="SSF51735">
    <property type="entry name" value="NAD(P)-binding Rossmann-fold domains"/>
    <property type="match status" value="1"/>
</dbReference>
<evidence type="ECO:0000256" key="7">
    <source>
        <dbReference type="ARBA" id="ARBA00023002"/>
    </source>
</evidence>
<evidence type="ECO:0000313" key="15">
    <source>
        <dbReference type="Proteomes" id="UP000248330"/>
    </source>
</evidence>
<evidence type="ECO:0000256" key="8">
    <source>
        <dbReference type="ARBA" id="ARBA00023098"/>
    </source>
</evidence>
<dbReference type="NCBIfam" id="NF004197">
    <property type="entry name" value="PRK05653.1-1"/>
    <property type="match status" value="1"/>
</dbReference>
<feature type="domain" description="Ketoreductase" evidence="13">
    <location>
        <begin position="11"/>
        <end position="189"/>
    </location>
</feature>
<comment type="pathway">
    <text evidence="2 12">Lipid metabolism; fatty acid biosynthesis.</text>
</comment>
<dbReference type="Gene3D" id="3.40.50.720">
    <property type="entry name" value="NAD(P)-binding Rossmann-like Domain"/>
    <property type="match status" value="1"/>
</dbReference>
<dbReference type="PROSITE" id="PS00061">
    <property type="entry name" value="ADH_SHORT"/>
    <property type="match status" value="1"/>
</dbReference>
<dbReference type="InterPro" id="IPR002347">
    <property type="entry name" value="SDR_fam"/>
</dbReference>
<dbReference type="NCBIfam" id="TIGR01830">
    <property type="entry name" value="3oxo_ACP_reduc"/>
    <property type="match status" value="1"/>
</dbReference>
<dbReference type="GO" id="GO:0030497">
    <property type="term" value="P:fatty acid elongation"/>
    <property type="evidence" value="ECO:0007669"/>
    <property type="project" value="UniProtKB-ARBA"/>
</dbReference>
<evidence type="ECO:0000256" key="1">
    <source>
        <dbReference type="ARBA" id="ARBA00002607"/>
    </source>
</evidence>
<dbReference type="GO" id="GO:0004316">
    <property type="term" value="F:3-oxoacyl-[acyl-carrier-protein] reductase (NADPH) activity"/>
    <property type="evidence" value="ECO:0007669"/>
    <property type="project" value="UniProtKB-UniRule"/>
</dbReference>
<accession>A0A318EFP6</accession>
<name>A0A318EFP6_9GAMM</name>
<feature type="binding site" evidence="11">
    <location>
        <begin position="17"/>
        <end position="20"/>
    </location>
    <ligand>
        <name>NADP(+)</name>
        <dbReference type="ChEBI" id="CHEBI:58349"/>
    </ligand>
</feature>
<dbReference type="UniPathway" id="UPA00094"/>
<evidence type="ECO:0000256" key="6">
    <source>
        <dbReference type="ARBA" id="ARBA00022857"/>
    </source>
</evidence>
<dbReference type="NCBIfam" id="NF009464">
    <property type="entry name" value="PRK12824.1"/>
    <property type="match status" value="1"/>
</dbReference>
<feature type="binding site" evidence="11">
    <location>
        <position position="186"/>
    </location>
    <ligand>
        <name>NADP(+)</name>
        <dbReference type="ChEBI" id="CHEBI:58349"/>
    </ligand>
</feature>
<evidence type="ECO:0000256" key="12">
    <source>
        <dbReference type="RuleBase" id="RU366074"/>
    </source>
</evidence>
<proteinExistence type="inferred from homology"/>
<evidence type="ECO:0000256" key="5">
    <source>
        <dbReference type="ARBA" id="ARBA00022832"/>
    </source>
</evidence>
<dbReference type="OrthoDB" id="9804774at2"/>
<dbReference type="Proteomes" id="UP000248330">
    <property type="component" value="Unassembled WGS sequence"/>
</dbReference>